<sequence>MTDTIAAAAAATTPTTPTTPPTAVNGSNAKKFDGEGAPFKGKLIGMEDLSIDRDEKICLDSMFKLKAVVKARGEHKQRIQLNLTMSAVKIFDDTTKALIASHEIERISFVVIDPRDTRAFGYIFNTSDDRHQFWAIKTERAAAATVLALKELFEMAFEQLTSGEKGGEDSTKVTTPAVTTPTQQVTQVAPVSSPPPTTTPAVTPAAPSLLDGNIWEEPVAPAAPPKTESNSLLWDMNDPVVPVTQTPQKPVDSLGDIFGNLSFTTPLAQPPAPTNNNNLLFNAFPNPTPQQQQPLPPTNQYNNFYAPPVQPNLLNPNSTLYQQPQRPITPVMPTLLLPQQPQQQQQQQPNFASPPPVSSVAPPAVTSPFADLDIFGGLSSPATTKTTKESFFPTTTTVKTIQQLQTEKQVS</sequence>
<feature type="region of interest" description="Disordered" evidence="1">
    <location>
        <begin position="339"/>
        <end position="366"/>
    </location>
</feature>
<evidence type="ECO:0000313" key="5">
    <source>
        <dbReference type="Proteomes" id="UP000663881"/>
    </source>
</evidence>
<feature type="domain" description="PID" evidence="2">
    <location>
        <begin position="39"/>
        <end position="159"/>
    </location>
</feature>
<feature type="region of interest" description="Disordered" evidence="1">
    <location>
        <begin position="183"/>
        <end position="202"/>
    </location>
</feature>
<dbReference type="SMART" id="SM00462">
    <property type="entry name" value="PTB"/>
    <property type="match status" value="1"/>
</dbReference>
<dbReference type="SUPFAM" id="SSF50729">
    <property type="entry name" value="PH domain-like"/>
    <property type="match status" value="1"/>
</dbReference>
<dbReference type="Pfam" id="PF00640">
    <property type="entry name" value="PID"/>
    <property type="match status" value="1"/>
</dbReference>
<accession>A0A819IXL6</accession>
<dbReference type="Gene3D" id="2.30.29.30">
    <property type="entry name" value="Pleckstrin-homology domain (PH domain)/Phosphotyrosine-binding domain (PTB)"/>
    <property type="match status" value="1"/>
</dbReference>
<comment type="caution">
    <text evidence="4">The sequence shown here is derived from an EMBL/GenBank/DDBJ whole genome shotgun (WGS) entry which is preliminary data.</text>
</comment>
<dbReference type="InterPro" id="IPR006020">
    <property type="entry name" value="PTB/PI_dom"/>
</dbReference>
<dbReference type="Proteomes" id="UP000663891">
    <property type="component" value="Unassembled WGS sequence"/>
</dbReference>
<dbReference type="GO" id="GO:0005737">
    <property type="term" value="C:cytoplasm"/>
    <property type="evidence" value="ECO:0007669"/>
    <property type="project" value="TreeGrafter"/>
</dbReference>
<feature type="region of interest" description="Disordered" evidence="1">
    <location>
        <begin position="1"/>
        <end position="31"/>
    </location>
</feature>
<dbReference type="EMBL" id="CAJOAY010002102">
    <property type="protein sequence ID" value="CAF3920892.1"/>
    <property type="molecule type" value="Genomic_DNA"/>
</dbReference>
<gene>
    <name evidence="4" type="ORF">OKA104_LOCUS25262</name>
    <name evidence="3" type="ORF">VCS650_LOCUS22739</name>
</gene>
<reference evidence="4" key="1">
    <citation type="submission" date="2021-02" db="EMBL/GenBank/DDBJ databases">
        <authorList>
            <person name="Nowell W R."/>
        </authorList>
    </citation>
    <scope>NUCLEOTIDE SEQUENCE</scope>
</reference>
<feature type="compositionally biased region" description="Low complexity" evidence="1">
    <location>
        <begin position="339"/>
        <end position="349"/>
    </location>
</feature>
<feature type="compositionally biased region" description="Polar residues" evidence="1">
    <location>
        <begin position="312"/>
        <end position="325"/>
    </location>
</feature>
<feature type="compositionally biased region" description="Low complexity" evidence="1">
    <location>
        <begin position="1"/>
        <end position="16"/>
    </location>
</feature>
<evidence type="ECO:0000256" key="1">
    <source>
        <dbReference type="SAM" id="MobiDB-lite"/>
    </source>
</evidence>
<dbReference type="Proteomes" id="UP000663881">
    <property type="component" value="Unassembled WGS sequence"/>
</dbReference>
<dbReference type="PANTHER" id="PTHR47695">
    <property type="entry name" value="PID DOMAIN-CONTAINING PROTEIN"/>
    <property type="match status" value="1"/>
</dbReference>
<proteinExistence type="predicted"/>
<evidence type="ECO:0000313" key="3">
    <source>
        <dbReference type="EMBL" id="CAF1149686.1"/>
    </source>
</evidence>
<dbReference type="OrthoDB" id="10069833at2759"/>
<name>A0A819IXL6_9BILA</name>
<dbReference type="EMBL" id="CAJNON010000259">
    <property type="protein sequence ID" value="CAF1149686.1"/>
    <property type="molecule type" value="Genomic_DNA"/>
</dbReference>
<dbReference type="AlphaFoldDB" id="A0A819IXL6"/>
<dbReference type="PANTHER" id="PTHR47695:SF3">
    <property type="entry name" value="PID DOMAIN-CONTAINING PROTEIN"/>
    <property type="match status" value="1"/>
</dbReference>
<evidence type="ECO:0000259" key="2">
    <source>
        <dbReference type="PROSITE" id="PS01179"/>
    </source>
</evidence>
<protein>
    <recommendedName>
        <fullName evidence="2">PID domain-containing protein</fullName>
    </recommendedName>
</protein>
<evidence type="ECO:0000313" key="4">
    <source>
        <dbReference type="EMBL" id="CAF3920892.1"/>
    </source>
</evidence>
<feature type="region of interest" description="Disordered" evidence="1">
    <location>
        <begin position="281"/>
        <end position="325"/>
    </location>
</feature>
<dbReference type="PROSITE" id="PS01179">
    <property type="entry name" value="PID"/>
    <property type="match status" value="1"/>
</dbReference>
<feature type="compositionally biased region" description="Low complexity" evidence="1">
    <location>
        <begin position="281"/>
        <end position="303"/>
    </location>
</feature>
<organism evidence="4 5">
    <name type="scientific">Adineta steineri</name>
    <dbReference type="NCBI Taxonomy" id="433720"/>
    <lineage>
        <taxon>Eukaryota</taxon>
        <taxon>Metazoa</taxon>
        <taxon>Spiralia</taxon>
        <taxon>Gnathifera</taxon>
        <taxon>Rotifera</taxon>
        <taxon>Eurotatoria</taxon>
        <taxon>Bdelloidea</taxon>
        <taxon>Adinetida</taxon>
        <taxon>Adinetidae</taxon>
        <taxon>Adineta</taxon>
    </lineage>
</organism>
<dbReference type="InterPro" id="IPR011993">
    <property type="entry name" value="PH-like_dom_sf"/>
</dbReference>